<sequence length="103" mass="11992">MSCGDYQRPSNVVATYQQRVDALKAERNELRKMLEKVWNFTRTLTLREMRKTSLRSDQAVATASWVSDSQTSIARTGVSSIIEFEENLAFNDDFEYVQYADRR</sequence>
<keyword evidence="2" id="KW-1185">Reference proteome</keyword>
<organism evidence="1 2">
    <name type="scientific">Nesidiocoris tenuis</name>
    <dbReference type="NCBI Taxonomy" id="355587"/>
    <lineage>
        <taxon>Eukaryota</taxon>
        <taxon>Metazoa</taxon>
        <taxon>Ecdysozoa</taxon>
        <taxon>Arthropoda</taxon>
        <taxon>Hexapoda</taxon>
        <taxon>Insecta</taxon>
        <taxon>Pterygota</taxon>
        <taxon>Neoptera</taxon>
        <taxon>Paraneoptera</taxon>
        <taxon>Hemiptera</taxon>
        <taxon>Heteroptera</taxon>
        <taxon>Panheteroptera</taxon>
        <taxon>Cimicomorpha</taxon>
        <taxon>Miridae</taxon>
        <taxon>Dicyphina</taxon>
        <taxon>Nesidiocoris</taxon>
    </lineage>
</organism>
<reference evidence="1 2" key="1">
    <citation type="submission" date="2023-09" db="EMBL/GenBank/DDBJ databases">
        <title>Nesidiocoris tenuis whole genome shotgun sequence.</title>
        <authorList>
            <person name="Shibata T."/>
            <person name="Shimoda M."/>
            <person name="Kobayashi T."/>
            <person name="Uehara T."/>
        </authorList>
    </citation>
    <scope>NUCLEOTIDE SEQUENCE [LARGE SCALE GENOMIC DNA]</scope>
    <source>
        <strain evidence="1 2">Japan</strain>
    </source>
</reference>
<name>A0ABN7ADD3_9HEMI</name>
<evidence type="ECO:0000313" key="2">
    <source>
        <dbReference type="Proteomes" id="UP001307889"/>
    </source>
</evidence>
<proteinExistence type="predicted"/>
<dbReference type="EMBL" id="AP028909">
    <property type="protein sequence ID" value="BES88861.1"/>
    <property type="molecule type" value="Genomic_DNA"/>
</dbReference>
<evidence type="ECO:0000313" key="1">
    <source>
        <dbReference type="EMBL" id="BES88861.1"/>
    </source>
</evidence>
<protein>
    <submittedName>
        <fullName evidence="1">Uncharacterized protein</fullName>
    </submittedName>
</protein>
<accession>A0ABN7ADD3</accession>
<gene>
    <name evidence="1" type="ORF">NTJ_01668</name>
</gene>
<dbReference type="Proteomes" id="UP001307889">
    <property type="component" value="Chromosome 1"/>
</dbReference>